<evidence type="ECO:0000313" key="5">
    <source>
        <dbReference type="Proteomes" id="UP000569914"/>
    </source>
</evidence>
<dbReference type="CDD" id="cd07067">
    <property type="entry name" value="HP_PGM_like"/>
    <property type="match status" value="1"/>
</dbReference>
<feature type="active site" description="Tele-phosphohistidine intermediate" evidence="1">
    <location>
        <position position="9"/>
    </location>
</feature>
<dbReference type="PANTHER" id="PTHR48100:SF2">
    <property type="entry name" value="CONSERVED PROTEIN"/>
    <property type="match status" value="1"/>
</dbReference>
<dbReference type="EMBL" id="JACCBU010000001">
    <property type="protein sequence ID" value="NYE69685.1"/>
    <property type="molecule type" value="Genomic_DNA"/>
</dbReference>
<dbReference type="InterPro" id="IPR029033">
    <property type="entry name" value="His_PPase_superfam"/>
</dbReference>
<dbReference type="InterPro" id="IPR013078">
    <property type="entry name" value="His_Pase_superF_clade-1"/>
</dbReference>
<protein>
    <submittedName>
        <fullName evidence="4">2,3-bisphosphoglycerate-dependent phosphoglycerate mutase</fullName>
        <ecNumber evidence="4">5.4.2.11</ecNumber>
    </submittedName>
</protein>
<dbReference type="Pfam" id="PF00300">
    <property type="entry name" value="His_Phos_1"/>
    <property type="match status" value="1"/>
</dbReference>
<feature type="binding site" evidence="2">
    <location>
        <begin position="8"/>
        <end position="15"/>
    </location>
    <ligand>
        <name>substrate</name>
    </ligand>
</feature>
<feature type="active site" description="Proton donor/acceptor" evidence="1">
    <location>
        <position position="84"/>
    </location>
</feature>
<dbReference type="SMART" id="SM00855">
    <property type="entry name" value="PGAM"/>
    <property type="match status" value="1"/>
</dbReference>
<keyword evidence="5" id="KW-1185">Reference proteome</keyword>
<accession>A0A7Y9I471</accession>
<dbReference type="Proteomes" id="UP000569914">
    <property type="component" value="Unassembled WGS sequence"/>
</dbReference>
<gene>
    <name evidence="4" type="ORF">BKA15_001014</name>
</gene>
<reference evidence="4 5" key="1">
    <citation type="submission" date="2020-07" db="EMBL/GenBank/DDBJ databases">
        <title>Sequencing the genomes of 1000 actinobacteria strains.</title>
        <authorList>
            <person name="Klenk H.-P."/>
        </authorList>
    </citation>
    <scope>NUCLEOTIDE SEQUENCE [LARGE SCALE GENOMIC DNA]</scope>
    <source>
        <strain evidence="4 5">DSM 22083</strain>
    </source>
</reference>
<feature type="binding site" evidence="2">
    <location>
        <begin position="84"/>
        <end position="87"/>
    </location>
    <ligand>
        <name>substrate</name>
    </ligand>
</feature>
<dbReference type="Gene3D" id="3.40.50.1240">
    <property type="entry name" value="Phosphoglycerate mutase-like"/>
    <property type="match status" value="1"/>
</dbReference>
<dbReference type="PANTHER" id="PTHR48100">
    <property type="entry name" value="BROAD-SPECIFICITY PHOSPHATASE YOR283W-RELATED"/>
    <property type="match status" value="1"/>
</dbReference>
<feature type="binding site" evidence="2">
    <location>
        <position position="59"/>
    </location>
    <ligand>
        <name>substrate</name>
    </ligand>
</feature>
<dbReference type="NCBIfam" id="TIGR03848">
    <property type="entry name" value="MSMEG_4193"/>
    <property type="match status" value="1"/>
</dbReference>
<comment type="caution">
    <text evidence="4">The sequence shown here is derived from an EMBL/GenBank/DDBJ whole genome shotgun (WGS) entry which is preliminary data.</text>
</comment>
<dbReference type="RefSeq" id="WP_179748613.1">
    <property type="nucleotide sequence ID" value="NZ_JACCBU010000001.1"/>
</dbReference>
<feature type="compositionally biased region" description="Gly residues" evidence="3">
    <location>
        <begin position="229"/>
        <end position="240"/>
    </location>
</feature>
<keyword evidence="4" id="KW-0413">Isomerase</keyword>
<evidence type="ECO:0000256" key="3">
    <source>
        <dbReference type="SAM" id="MobiDB-lite"/>
    </source>
</evidence>
<dbReference type="InterPro" id="IPR050275">
    <property type="entry name" value="PGM_Phosphatase"/>
</dbReference>
<dbReference type="GO" id="GO:0004619">
    <property type="term" value="F:phosphoglycerate mutase activity"/>
    <property type="evidence" value="ECO:0007669"/>
    <property type="project" value="UniProtKB-EC"/>
</dbReference>
<evidence type="ECO:0000256" key="2">
    <source>
        <dbReference type="PIRSR" id="PIRSR613078-2"/>
    </source>
</evidence>
<dbReference type="GO" id="GO:0016791">
    <property type="term" value="F:phosphatase activity"/>
    <property type="evidence" value="ECO:0007669"/>
    <property type="project" value="TreeGrafter"/>
</dbReference>
<organism evidence="4 5">
    <name type="scientific">Microlunatus parietis</name>
    <dbReference type="NCBI Taxonomy" id="682979"/>
    <lineage>
        <taxon>Bacteria</taxon>
        <taxon>Bacillati</taxon>
        <taxon>Actinomycetota</taxon>
        <taxon>Actinomycetes</taxon>
        <taxon>Propionibacteriales</taxon>
        <taxon>Propionibacteriaceae</taxon>
        <taxon>Microlunatus</taxon>
    </lineage>
</organism>
<dbReference type="SUPFAM" id="SSF53254">
    <property type="entry name" value="Phosphoglycerate mutase-like"/>
    <property type="match status" value="1"/>
</dbReference>
<dbReference type="InterPro" id="IPR022492">
    <property type="entry name" value="Phosphomutase_MSMEG4193_put"/>
</dbReference>
<dbReference type="EC" id="5.4.2.11" evidence="4"/>
<proteinExistence type="predicted"/>
<dbReference type="GO" id="GO:0005737">
    <property type="term" value="C:cytoplasm"/>
    <property type="evidence" value="ECO:0007669"/>
    <property type="project" value="TreeGrafter"/>
</dbReference>
<evidence type="ECO:0000256" key="1">
    <source>
        <dbReference type="PIRSR" id="PIRSR613078-1"/>
    </source>
</evidence>
<evidence type="ECO:0000313" key="4">
    <source>
        <dbReference type="EMBL" id="NYE69685.1"/>
    </source>
</evidence>
<dbReference type="AlphaFoldDB" id="A0A7Y9I471"/>
<name>A0A7Y9I471_9ACTN</name>
<sequence>MTTLLLIRHGRTAANTAGILAGRSPGVELDEVGRKQATEVAQRLLRVPLTTVITSPLRRCRQTAQAILAVRDGQQATVENALTECGYGDWTGRPLRELAKEKLWPTVQQQPSAVRFPNGESMTEMSARAVGAVRAWDAKQAAEHGDHAVWAAVSHGDVIKAILADALGLHLDQFQRLLVDPASVSIIRYTATRPYLVTMNSTTADLGDLLKPPPAPKKRGRKAAADAPVGGGLGAADGPH</sequence>
<feature type="region of interest" description="Disordered" evidence="3">
    <location>
        <begin position="206"/>
        <end position="240"/>
    </location>
</feature>